<dbReference type="InterPro" id="IPR036390">
    <property type="entry name" value="WH_DNA-bd_sf"/>
</dbReference>
<evidence type="ECO:0000256" key="4">
    <source>
        <dbReference type="ARBA" id="ARBA00023163"/>
    </source>
</evidence>
<dbReference type="KEGG" id="izh:FEM41_22910"/>
<dbReference type="AlphaFoldDB" id="A0A4V1G887"/>
<keyword evidence="4" id="KW-0804">Transcription</keyword>
<dbReference type="Pfam" id="PF03466">
    <property type="entry name" value="LysR_substrate"/>
    <property type="match status" value="1"/>
</dbReference>
<gene>
    <name evidence="6" type="ORF">FEM41_22910</name>
</gene>
<keyword evidence="3" id="KW-0238">DNA-binding</keyword>
<dbReference type="InterPro" id="IPR000847">
    <property type="entry name" value="LysR_HTH_N"/>
</dbReference>
<evidence type="ECO:0000256" key="2">
    <source>
        <dbReference type="ARBA" id="ARBA00023015"/>
    </source>
</evidence>
<evidence type="ECO:0000313" key="6">
    <source>
        <dbReference type="EMBL" id="QCT22287.1"/>
    </source>
</evidence>
<comment type="similarity">
    <text evidence="1">Belongs to the LysR transcriptional regulatory family.</text>
</comment>
<evidence type="ECO:0000259" key="5">
    <source>
        <dbReference type="PROSITE" id="PS50931"/>
    </source>
</evidence>
<dbReference type="OrthoDB" id="8437302at2"/>
<evidence type="ECO:0000256" key="3">
    <source>
        <dbReference type="ARBA" id="ARBA00023125"/>
    </source>
</evidence>
<dbReference type="SUPFAM" id="SSF53850">
    <property type="entry name" value="Periplasmic binding protein-like II"/>
    <property type="match status" value="1"/>
</dbReference>
<dbReference type="PANTHER" id="PTHR30419:SF14">
    <property type="entry name" value="LYSR FAMILY TRANSCRIPTIONAL REGULATOR"/>
    <property type="match status" value="1"/>
</dbReference>
<dbReference type="CDD" id="cd08440">
    <property type="entry name" value="PBP2_LTTR_like_4"/>
    <property type="match status" value="1"/>
</dbReference>
<feature type="domain" description="HTH lysR-type" evidence="5">
    <location>
        <begin position="1"/>
        <end position="60"/>
    </location>
</feature>
<dbReference type="Proteomes" id="UP000302163">
    <property type="component" value="Chromosome"/>
</dbReference>
<dbReference type="GO" id="GO:0003677">
    <property type="term" value="F:DNA binding"/>
    <property type="evidence" value="ECO:0007669"/>
    <property type="project" value="UniProtKB-KW"/>
</dbReference>
<dbReference type="SUPFAM" id="SSF46785">
    <property type="entry name" value="Winged helix' DNA-binding domain"/>
    <property type="match status" value="1"/>
</dbReference>
<dbReference type="PROSITE" id="PS50931">
    <property type="entry name" value="HTH_LYSR"/>
    <property type="match status" value="1"/>
</dbReference>
<dbReference type="GO" id="GO:0005829">
    <property type="term" value="C:cytosol"/>
    <property type="evidence" value="ECO:0007669"/>
    <property type="project" value="TreeGrafter"/>
</dbReference>
<dbReference type="Gene3D" id="3.40.190.290">
    <property type="match status" value="1"/>
</dbReference>
<proteinExistence type="inferred from homology"/>
<organism evidence="6 7">
    <name type="scientific">Jejubacter calystegiae</name>
    <dbReference type="NCBI Taxonomy" id="2579935"/>
    <lineage>
        <taxon>Bacteria</taxon>
        <taxon>Pseudomonadati</taxon>
        <taxon>Pseudomonadota</taxon>
        <taxon>Gammaproteobacteria</taxon>
        <taxon>Enterobacterales</taxon>
        <taxon>Enterobacteriaceae</taxon>
        <taxon>Jejubacter</taxon>
    </lineage>
</organism>
<accession>A0A4V1G887</accession>
<dbReference type="GO" id="GO:0003700">
    <property type="term" value="F:DNA-binding transcription factor activity"/>
    <property type="evidence" value="ECO:0007669"/>
    <property type="project" value="InterPro"/>
</dbReference>
<dbReference type="InterPro" id="IPR005119">
    <property type="entry name" value="LysR_subst-bd"/>
</dbReference>
<evidence type="ECO:0000313" key="7">
    <source>
        <dbReference type="Proteomes" id="UP000302163"/>
    </source>
</evidence>
<dbReference type="Pfam" id="PF00126">
    <property type="entry name" value="HTH_1"/>
    <property type="match status" value="1"/>
</dbReference>
<keyword evidence="7" id="KW-1185">Reference proteome</keyword>
<name>A0A4V1G887_9ENTR</name>
<dbReference type="InterPro" id="IPR050950">
    <property type="entry name" value="HTH-type_LysR_regulators"/>
</dbReference>
<dbReference type="PANTHER" id="PTHR30419">
    <property type="entry name" value="HTH-TYPE TRANSCRIPTIONAL REGULATOR YBHD"/>
    <property type="match status" value="1"/>
</dbReference>
<evidence type="ECO:0000256" key="1">
    <source>
        <dbReference type="ARBA" id="ARBA00009437"/>
    </source>
</evidence>
<reference evidence="6 7" key="1">
    <citation type="submission" date="2019-05" db="EMBL/GenBank/DDBJ databases">
        <title>Complete genome sequence of Izhakiella calystegiae KSNA2, an endophyte isolated from beach morning glory (Calystegia soldanella).</title>
        <authorList>
            <person name="Jiang L."/>
            <person name="Jeong J.C."/>
            <person name="Kim C.Y."/>
            <person name="Kim D.H."/>
            <person name="Kim S.W."/>
            <person name="Lee j."/>
        </authorList>
    </citation>
    <scope>NUCLEOTIDE SEQUENCE [LARGE SCALE GENOMIC DNA]</scope>
    <source>
        <strain evidence="6 7">KSNA2</strain>
    </source>
</reference>
<keyword evidence="2" id="KW-0805">Transcription regulation</keyword>
<dbReference type="Gene3D" id="1.10.10.10">
    <property type="entry name" value="Winged helix-like DNA-binding domain superfamily/Winged helix DNA-binding domain"/>
    <property type="match status" value="1"/>
</dbReference>
<dbReference type="FunFam" id="1.10.10.10:FF:000001">
    <property type="entry name" value="LysR family transcriptional regulator"/>
    <property type="match status" value="1"/>
</dbReference>
<dbReference type="RefSeq" id="WP_138098777.1">
    <property type="nucleotide sequence ID" value="NZ_CP040428.1"/>
</dbReference>
<dbReference type="PRINTS" id="PR00039">
    <property type="entry name" value="HTHLYSR"/>
</dbReference>
<dbReference type="EMBL" id="CP040428">
    <property type="protein sequence ID" value="QCT22287.1"/>
    <property type="molecule type" value="Genomic_DNA"/>
</dbReference>
<dbReference type="InterPro" id="IPR036388">
    <property type="entry name" value="WH-like_DNA-bd_sf"/>
</dbReference>
<protein>
    <submittedName>
        <fullName evidence="6">LysR family transcriptional regulator</fullName>
    </submittedName>
</protein>
<sequence length="307" mass="33637">MNYSLKQLRVFVAVARAGSFSRAGQRIGLSQSAVSHSIKELEETLGVRLLDRTTREVTLTVAGQQLAVRLDRVLDELNNTLLDARSTGQQLSGTVRVAASQTLSAHLMPQSIACCQQRYPAIRFVLHDRPQHWVLESIRSGEVDFGMVIDPIQAADLDSETVLSEPFLLLCRCDHSLAAQDQVPWQALNGAELVLQDYASGSRALIDEALSSQDIEASIVQQIGHPATLFPMVEAGIGISVLPALALPLPESRPLVVRKLVPVVQRQLMLVRRKNRSLSGAARAVWDVVAEQARLLNEARKGDALFE</sequence>